<proteinExistence type="inferred from homology"/>
<evidence type="ECO:0000256" key="2">
    <source>
        <dbReference type="ARBA" id="ARBA00022737"/>
    </source>
</evidence>
<sequence length="287" mass="32575">MNFTTPLFGMFFTVPGIRSWVERARLFQHDRDTTLKMMEISGRASKLNHGRYTILKGVAWDEDLFFVLIDCFGKAGNVQEAVNFFQKRKELGVERTTKSYDTLFKVILRPGRYMMAKKYFHATMGQIDDGMKLFEEMISSGIKPNAVTYSTLLPGLCDAVVNLDAAADVHKAMIRLSIPTEAGHYGALIENLCKANVYDRAVSLLDNLIEKEIILRPQSTLEMEPSAYNPMILCRCNHGQSSKAEKFFWQLMKMVFRIQLPLLGHSKEGKPDSAFEIPNNNGKERAS</sequence>
<comment type="caution">
    <text evidence="4">The sequence shown here is derived from an EMBL/GenBank/DDBJ whole genome shotgun (WGS) entry which is preliminary data.</text>
</comment>
<name>A0AAD7Q8T5_QUISA</name>
<dbReference type="PROSITE" id="PS51375">
    <property type="entry name" value="PPR"/>
    <property type="match status" value="1"/>
</dbReference>
<comment type="similarity">
    <text evidence="1">Belongs to the PPR family. P subfamily.</text>
</comment>
<dbReference type="Gene3D" id="1.25.40.10">
    <property type="entry name" value="Tetratricopeptide repeat domain"/>
    <property type="match status" value="2"/>
</dbReference>
<reference evidence="4" key="1">
    <citation type="journal article" date="2023" name="Science">
        <title>Elucidation of the pathway for biosynthesis of saponin adjuvants from the soapbark tree.</title>
        <authorList>
            <person name="Reed J."/>
            <person name="Orme A."/>
            <person name="El-Demerdash A."/>
            <person name="Owen C."/>
            <person name="Martin L.B.B."/>
            <person name="Misra R.C."/>
            <person name="Kikuchi S."/>
            <person name="Rejzek M."/>
            <person name="Martin A.C."/>
            <person name="Harkess A."/>
            <person name="Leebens-Mack J."/>
            <person name="Louveau T."/>
            <person name="Stephenson M.J."/>
            <person name="Osbourn A."/>
        </authorList>
    </citation>
    <scope>NUCLEOTIDE SEQUENCE</scope>
    <source>
        <strain evidence="4">S10</strain>
    </source>
</reference>
<feature type="repeat" description="PPR" evidence="3">
    <location>
        <begin position="61"/>
        <end position="95"/>
    </location>
</feature>
<dbReference type="PANTHER" id="PTHR47932">
    <property type="entry name" value="ATPASE EXPRESSION PROTEIN 3"/>
    <property type="match status" value="1"/>
</dbReference>
<dbReference type="Pfam" id="PF01535">
    <property type="entry name" value="PPR"/>
    <property type="match status" value="2"/>
</dbReference>
<dbReference type="PANTHER" id="PTHR47932:SF41">
    <property type="entry name" value="LARGE RIBOSOMAL SUBUNIT PROTEIN ML102 (RPPR5)"/>
    <property type="match status" value="1"/>
</dbReference>
<dbReference type="Pfam" id="PF13041">
    <property type="entry name" value="PPR_2"/>
    <property type="match status" value="1"/>
</dbReference>
<dbReference type="KEGG" id="qsa:O6P43_006659"/>
<protein>
    <submittedName>
        <fullName evidence="4">Pentatricopeptide repeat-containing protein</fullName>
    </submittedName>
</protein>
<dbReference type="NCBIfam" id="TIGR00756">
    <property type="entry name" value="PPR"/>
    <property type="match status" value="2"/>
</dbReference>
<dbReference type="Proteomes" id="UP001163823">
    <property type="component" value="Chromosome 3"/>
</dbReference>
<accession>A0AAD7Q8T5</accession>
<evidence type="ECO:0000256" key="1">
    <source>
        <dbReference type="ARBA" id="ARBA00007626"/>
    </source>
</evidence>
<gene>
    <name evidence="4" type="ORF">O6P43_006659</name>
</gene>
<dbReference type="EMBL" id="JARAOO010000003">
    <property type="protein sequence ID" value="KAJ7976949.1"/>
    <property type="molecule type" value="Genomic_DNA"/>
</dbReference>
<dbReference type="AlphaFoldDB" id="A0AAD7Q8T5"/>
<keyword evidence="2" id="KW-0677">Repeat</keyword>
<dbReference type="GO" id="GO:0009507">
    <property type="term" value="C:chloroplast"/>
    <property type="evidence" value="ECO:0007669"/>
    <property type="project" value="TreeGrafter"/>
</dbReference>
<dbReference type="GO" id="GO:0003729">
    <property type="term" value="F:mRNA binding"/>
    <property type="evidence" value="ECO:0007669"/>
    <property type="project" value="TreeGrafter"/>
</dbReference>
<organism evidence="4 5">
    <name type="scientific">Quillaja saponaria</name>
    <name type="common">Soap bark tree</name>
    <dbReference type="NCBI Taxonomy" id="32244"/>
    <lineage>
        <taxon>Eukaryota</taxon>
        <taxon>Viridiplantae</taxon>
        <taxon>Streptophyta</taxon>
        <taxon>Embryophyta</taxon>
        <taxon>Tracheophyta</taxon>
        <taxon>Spermatophyta</taxon>
        <taxon>Magnoliopsida</taxon>
        <taxon>eudicotyledons</taxon>
        <taxon>Gunneridae</taxon>
        <taxon>Pentapetalae</taxon>
        <taxon>rosids</taxon>
        <taxon>fabids</taxon>
        <taxon>Fabales</taxon>
        <taxon>Quillajaceae</taxon>
        <taxon>Quillaja</taxon>
    </lineage>
</organism>
<keyword evidence="5" id="KW-1185">Reference proteome</keyword>
<dbReference type="InterPro" id="IPR002885">
    <property type="entry name" value="PPR_rpt"/>
</dbReference>
<evidence type="ECO:0000256" key="3">
    <source>
        <dbReference type="PROSITE-ProRule" id="PRU00708"/>
    </source>
</evidence>
<evidence type="ECO:0000313" key="4">
    <source>
        <dbReference type="EMBL" id="KAJ7976949.1"/>
    </source>
</evidence>
<evidence type="ECO:0000313" key="5">
    <source>
        <dbReference type="Proteomes" id="UP001163823"/>
    </source>
</evidence>
<dbReference type="InterPro" id="IPR011990">
    <property type="entry name" value="TPR-like_helical_dom_sf"/>
</dbReference>